<dbReference type="PANTHER" id="PTHR11545">
    <property type="entry name" value="RIBOSOMAL PROTEIN L13"/>
    <property type="match status" value="1"/>
</dbReference>
<gene>
    <name evidence="5" type="ORF">A3G90_03530</name>
</gene>
<evidence type="ECO:0000313" key="6">
    <source>
        <dbReference type="Proteomes" id="UP000177325"/>
    </source>
</evidence>
<comment type="similarity">
    <text evidence="1">Belongs to the universal ribosomal protein uL13 family.</text>
</comment>
<comment type="caution">
    <text evidence="5">The sequence shown here is derived from an EMBL/GenBank/DDBJ whole genome shotgun (WGS) entry which is preliminary data.</text>
</comment>
<evidence type="ECO:0000313" key="5">
    <source>
        <dbReference type="EMBL" id="OGG85104.1"/>
    </source>
</evidence>
<dbReference type="Proteomes" id="UP000177325">
    <property type="component" value="Unassembled WGS sequence"/>
</dbReference>
<dbReference type="InterPro" id="IPR005823">
    <property type="entry name" value="Ribosomal_uL13_bac-type"/>
</dbReference>
<dbReference type="GO" id="GO:0003735">
    <property type="term" value="F:structural constituent of ribosome"/>
    <property type="evidence" value="ECO:0007669"/>
    <property type="project" value="InterPro"/>
</dbReference>
<sequence>MTTQTTKTHTIDASGKRLGALATETASVLLGKTSPDYTRHLVADVTVEITNVSKLDVPEKKKTEIYQTYSGHPGGRKTETLGHLATRRGFAEVVRRTVAGMLPNNKLKKQLLKQLVISE</sequence>
<evidence type="ECO:0000256" key="4">
    <source>
        <dbReference type="ARBA" id="ARBA00035499"/>
    </source>
</evidence>
<keyword evidence="3" id="KW-0687">Ribonucleoprotein</keyword>
<organism evidence="5 6">
    <name type="scientific">Candidatus Kaiserbacteria bacterium RIFCSPLOWO2_12_FULL_45_26</name>
    <dbReference type="NCBI Taxonomy" id="1798525"/>
    <lineage>
        <taxon>Bacteria</taxon>
        <taxon>Candidatus Kaiseribacteriota</taxon>
    </lineage>
</organism>
<evidence type="ECO:0000256" key="3">
    <source>
        <dbReference type="ARBA" id="ARBA00023274"/>
    </source>
</evidence>
<proteinExistence type="inferred from homology"/>
<dbReference type="Gene3D" id="3.90.1180.10">
    <property type="entry name" value="Ribosomal protein L13"/>
    <property type="match status" value="1"/>
</dbReference>
<dbReference type="AlphaFoldDB" id="A0A1F6FGW3"/>
<dbReference type="PIRSF" id="PIRSF002181">
    <property type="entry name" value="Ribosomal_L13"/>
    <property type="match status" value="1"/>
</dbReference>
<dbReference type="GO" id="GO:0003729">
    <property type="term" value="F:mRNA binding"/>
    <property type="evidence" value="ECO:0007669"/>
    <property type="project" value="TreeGrafter"/>
</dbReference>
<protein>
    <recommendedName>
        <fullName evidence="4">50S ribosomal protein L13</fullName>
    </recommendedName>
</protein>
<reference evidence="5 6" key="1">
    <citation type="journal article" date="2016" name="Nat. Commun.">
        <title>Thousands of microbial genomes shed light on interconnected biogeochemical processes in an aquifer system.</title>
        <authorList>
            <person name="Anantharaman K."/>
            <person name="Brown C.T."/>
            <person name="Hug L.A."/>
            <person name="Sharon I."/>
            <person name="Castelle C.J."/>
            <person name="Probst A.J."/>
            <person name="Thomas B.C."/>
            <person name="Singh A."/>
            <person name="Wilkins M.J."/>
            <person name="Karaoz U."/>
            <person name="Brodie E.L."/>
            <person name="Williams K.H."/>
            <person name="Hubbard S.S."/>
            <person name="Banfield J.F."/>
        </authorList>
    </citation>
    <scope>NUCLEOTIDE SEQUENCE [LARGE SCALE GENOMIC DNA]</scope>
</reference>
<dbReference type="Pfam" id="PF00572">
    <property type="entry name" value="Ribosomal_L13"/>
    <property type="match status" value="1"/>
</dbReference>
<dbReference type="GO" id="GO:0022625">
    <property type="term" value="C:cytosolic large ribosomal subunit"/>
    <property type="evidence" value="ECO:0007669"/>
    <property type="project" value="TreeGrafter"/>
</dbReference>
<dbReference type="STRING" id="1798525.A3G90_03530"/>
<dbReference type="SUPFAM" id="SSF52161">
    <property type="entry name" value="Ribosomal protein L13"/>
    <property type="match status" value="1"/>
</dbReference>
<dbReference type="EMBL" id="MFMM01000001">
    <property type="protein sequence ID" value="OGG85104.1"/>
    <property type="molecule type" value="Genomic_DNA"/>
</dbReference>
<dbReference type="PANTHER" id="PTHR11545:SF2">
    <property type="entry name" value="LARGE RIBOSOMAL SUBUNIT PROTEIN UL13M"/>
    <property type="match status" value="1"/>
</dbReference>
<dbReference type="GO" id="GO:0006412">
    <property type="term" value="P:translation"/>
    <property type="evidence" value="ECO:0007669"/>
    <property type="project" value="InterPro"/>
</dbReference>
<dbReference type="InterPro" id="IPR036899">
    <property type="entry name" value="Ribosomal_uL13_sf"/>
</dbReference>
<evidence type="ECO:0000256" key="2">
    <source>
        <dbReference type="ARBA" id="ARBA00022980"/>
    </source>
</evidence>
<dbReference type="InterPro" id="IPR005822">
    <property type="entry name" value="Ribosomal_uL13"/>
</dbReference>
<evidence type="ECO:0000256" key="1">
    <source>
        <dbReference type="ARBA" id="ARBA00006227"/>
    </source>
</evidence>
<name>A0A1F6FGW3_9BACT</name>
<dbReference type="GO" id="GO:0017148">
    <property type="term" value="P:negative regulation of translation"/>
    <property type="evidence" value="ECO:0007669"/>
    <property type="project" value="TreeGrafter"/>
</dbReference>
<keyword evidence="2" id="KW-0689">Ribosomal protein</keyword>
<accession>A0A1F6FGW3</accession>